<evidence type="ECO:0000313" key="2">
    <source>
        <dbReference type="Proteomes" id="UP000504604"/>
    </source>
</evidence>
<reference evidence="3" key="1">
    <citation type="submission" date="2025-08" db="UniProtKB">
        <authorList>
            <consortium name="RefSeq"/>
        </authorList>
    </citation>
    <scope>IDENTIFICATION</scope>
</reference>
<dbReference type="PANTHER" id="PTHR35469:SF5">
    <property type="entry name" value="TRANSMEMBRANE PROTEIN"/>
    <property type="match status" value="1"/>
</dbReference>
<evidence type="ECO:0000256" key="1">
    <source>
        <dbReference type="SAM" id="Phobius"/>
    </source>
</evidence>
<proteinExistence type="predicted"/>
<accession>A0A6I9SQ43</accession>
<keyword evidence="1" id="KW-0812">Transmembrane</keyword>
<sequence>MEREARRKKIASQGNDRMALITGRIQNRDPNISRSCSFSRYTNEDDDAIFQDHRNGGNDVPDAQISHDNCEEVSKANASGIRVSDLQKPEQSSLVNSSVSNAADKANFPDKPSEYHRGFITPKQVIFSIISSEDTRAICTFVIAVLVVLSHVNLPHDVVKSKSLIAYRPLYAVLLTDMLIVAARLALYAQGQEVDSQPNIEVDGYNWVGAIKMLEWGVVLHHTLRAILIDCSFYLAIVVCGLSLV</sequence>
<feature type="transmembrane region" description="Helical" evidence="1">
    <location>
        <begin position="170"/>
        <end position="189"/>
    </location>
</feature>
<organism evidence="2 3">
    <name type="scientific">Sesamum indicum</name>
    <name type="common">Oriental sesame</name>
    <name type="synonym">Sesamum orientale</name>
    <dbReference type="NCBI Taxonomy" id="4182"/>
    <lineage>
        <taxon>Eukaryota</taxon>
        <taxon>Viridiplantae</taxon>
        <taxon>Streptophyta</taxon>
        <taxon>Embryophyta</taxon>
        <taxon>Tracheophyta</taxon>
        <taxon>Spermatophyta</taxon>
        <taxon>Magnoliopsida</taxon>
        <taxon>eudicotyledons</taxon>
        <taxon>Gunneridae</taxon>
        <taxon>Pentapetalae</taxon>
        <taxon>asterids</taxon>
        <taxon>lamiids</taxon>
        <taxon>Lamiales</taxon>
        <taxon>Pedaliaceae</taxon>
        <taxon>Sesamum</taxon>
    </lineage>
</organism>
<dbReference type="OrthoDB" id="1645757at2759"/>
<keyword evidence="1" id="KW-0472">Membrane</keyword>
<gene>
    <name evidence="3" type="primary">LOC105157618</name>
</gene>
<dbReference type="GeneID" id="105157618"/>
<dbReference type="AlphaFoldDB" id="A0A6I9SQ43"/>
<dbReference type="Proteomes" id="UP000504604">
    <property type="component" value="Linkage group LG3"/>
</dbReference>
<name>A0A6I9SQ43_SESIN</name>
<dbReference type="InParanoid" id="A0A6I9SQ43"/>
<dbReference type="PANTHER" id="PTHR35469">
    <property type="entry name" value="TRANSMEMBRANE PROTEIN"/>
    <property type="match status" value="1"/>
</dbReference>
<protein>
    <submittedName>
        <fullName evidence="3">Uncharacterized protein LOC105157618</fullName>
    </submittedName>
</protein>
<evidence type="ECO:0000313" key="3">
    <source>
        <dbReference type="RefSeq" id="XP_011072339.1"/>
    </source>
</evidence>
<dbReference type="KEGG" id="sind:105157618"/>
<keyword evidence="1" id="KW-1133">Transmembrane helix</keyword>
<keyword evidence="2" id="KW-1185">Reference proteome</keyword>
<dbReference type="RefSeq" id="XP_011072339.1">
    <property type="nucleotide sequence ID" value="XM_011074037.2"/>
</dbReference>